<dbReference type="Proteomes" id="UP000057609">
    <property type="component" value="Chromosome"/>
</dbReference>
<feature type="region of interest" description="Disordered" evidence="1">
    <location>
        <begin position="1"/>
        <end position="20"/>
    </location>
</feature>
<gene>
    <name evidence="3" type="ORF">GPICK_01800</name>
</gene>
<accession>A0A0B5BCI0</accession>
<keyword evidence="2" id="KW-0812">Transmembrane</keyword>
<evidence type="ECO:0000256" key="2">
    <source>
        <dbReference type="SAM" id="Phobius"/>
    </source>
</evidence>
<proteinExistence type="predicted"/>
<name>A0A0B5BCI0_9BACT</name>
<keyword evidence="2" id="KW-0472">Membrane</keyword>
<protein>
    <submittedName>
        <fullName evidence="3">Uncharacterized protein</fullName>
    </submittedName>
</protein>
<keyword evidence="4" id="KW-1185">Reference proteome</keyword>
<keyword evidence="2" id="KW-1133">Transmembrane helix</keyword>
<feature type="transmembrane region" description="Helical" evidence="2">
    <location>
        <begin position="34"/>
        <end position="54"/>
    </location>
</feature>
<dbReference type="HOGENOM" id="CLU_2584752_0_0_7"/>
<dbReference type="AlphaFoldDB" id="A0A0B5BCI0"/>
<reference evidence="3 4" key="1">
    <citation type="journal article" date="2015" name="Genome Announc.">
        <title>Complete Genome of Geobacter pickeringii G13T, a Metal-Reducing Isolate from Sedimentary Kaolin Deposits.</title>
        <authorList>
            <person name="Badalamenti J.P."/>
            <person name="Bond D.R."/>
        </authorList>
    </citation>
    <scope>NUCLEOTIDE SEQUENCE [LARGE SCALE GENOMIC DNA]</scope>
    <source>
        <strain evidence="3 4">G13</strain>
    </source>
</reference>
<dbReference type="STRING" id="345632.GPICK_01800"/>
<dbReference type="KEGG" id="gpi:GPICK_01800"/>
<evidence type="ECO:0000313" key="4">
    <source>
        <dbReference type="Proteomes" id="UP000057609"/>
    </source>
</evidence>
<sequence length="80" mass="8838">MVPARIMGARSSLKSKPFPSSRHPCSIDAMKKTLSLLLIVLVLAVVVFGTWQLFLGNFEAAFSSAPFLLLLYFVVRPQRG</sequence>
<feature type="transmembrane region" description="Helical" evidence="2">
    <location>
        <begin position="60"/>
        <end position="75"/>
    </location>
</feature>
<evidence type="ECO:0000256" key="1">
    <source>
        <dbReference type="SAM" id="MobiDB-lite"/>
    </source>
</evidence>
<evidence type="ECO:0000313" key="3">
    <source>
        <dbReference type="EMBL" id="AJE02275.1"/>
    </source>
</evidence>
<dbReference type="EMBL" id="CP009788">
    <property type="protein sequence ID" value="AJE02275.1"/>
    <property type="molecule type" value="Genomic_DNA"/>
</dbReference>
<organism evidence="3 4">
    <name type="scientific">Geobacter pickeringii</name>
    <dbReference type="NCBI Taxonomy" id="345632"/>
    <lineage>
        <taxon>Bacteria</taxon>
        <taxon>Pseudomonadati</taxon>
        <taxon>Thermodesulfobacteriota</taxon>
        <taxon>Desulfuromonadia</taxon>
        <taxon>Geobacterales</taxon>
        <taxon>Geobacteraceae</taxon>
        <taxon>Geobacter</taxon>
    </lineage>
</organism>